<organism evidence="2 3">
    <name type="scientific">Corallococcus llansteffanensis</name>
    <dbReference type="NCBI Taxonomy" id="2316731"/>
    <lineage>
        <taxon>Bacteria</taxon>
        <taxon>Pseudomonadati</taxon>
        <taxon>Myxococcota</taxon>
        <taxon>Myxococcia</taxon>
        <taxon>Myxococcales</taxon>
        <taxon>Cystobacterineae</taxon>
        <taxon>Myxococcaceae</taxon>
        <taxon>Corallococcus</taxon>
    </lineage>
</organism>
<evidence type="ECO:0000313" key="2">
    <source>
        <dbReference type="EMBL" id="RKH57290.1"/>
    </source>
</evidence>
<proteinExistence type="predicted"/>
<name>A0A3A8PQC2_9BACT</name>
<protein>
    <submittedName>
        <fullName evidence="2">Transposase</fullName>
    </submittedName>
</protein>
<dbReference type="Proteomes" id="UP000272888">
    <property type="component" value="Unassembled WGS sequence"/>
</dbReference>
<gene>
    <name evidence="2" type="ORF">D7V93_18655</name>
</gene>
<comment type="caution">
    <text evidence="2">The sequence shown here is derived from an EMBL/GenBank/DDBJ whole genome shotgun (WGS) entry which is preliminary data.</text>
</comment>
<dbReference type="Pfam" id="PF14690">
    <property type="entry name" value="Zn_ribbon_ISL3"/>
    <property type="match status" value="1"/>
</dbReference>
<keyword evidence="3" id="KW-1185">Reference proteome</keyword>
<dbReference type="AlphaFoldDB" id="A0A3A8PQC2"/>
<evidence type="ECO:0000259" key="1">
    <source>
        <dbReference type="Pfam" id="PF14690"/>
    </source>
</evidence>
<dbReference type="RefSeq" id="WP_120644697.1">
    <property type="nucleotide sequence ID" value="NZ_RAWB01000185.1"/>
</dbReference>
<feature type="domain" description="Transposase IS204/IS1001/IS1096/IS1165 zinc-finger" evidence="1">
    <location>
        <begin position="34"/>
        <end position="77"/>
    </location>
</feature>
<dbReference type="InterPro" id="IPR029261">
    <property type="entry name" value="Transposase_Znf"/>
</dbReference>
<reference evidence="3" key="1">
    <citation type="submission" date="2018-09" db="EMBL/GenBank/DDBJ databases">
        <authorList>
            <person name="Livingstone P.G."/>
            <person name="Whitworth D.E."/>
        </authorList>
    </citation>
    <scope>NUCLEOTIDE SEQUENCE [LARGE SCALE GENOMIC DNA]</scope>
    <source>
        <strain evidence="3">CA051B</strain>
    </source>
</reference>
<sequence length="118" mass="12867">MEVLYSLPGCRVDRVTHGSSADIALAVRLEGTGARCPSCQTPSTSVHGSYVRRPTDLPSAGRAVQPELRVRRFCCRNPECSRRTFAERPVRLLSARARRTRRLATAQCAVAITAGVEA</sequence>
<dbReference type="EMBL" id="RAWB01000185">
    <property type="protein sequence ID" value="RKH57290.1"/>
    <property type="molecule type" value="Genomic_DNA"/>
</dbReference>
<evidence type="ECO:0000313" key="3">
    <source>
        <dbReference type="Proteomes" id="UP000272888"/>
    </source>
</evidence>
<accession>A0A3A8PQC2</accession>